<dbReference type="InterPro" id="IPR033467">
    <property type="entry name" value="Tesmin/TSO1-like_CXC"/>
</dbReference>
<dbReference type="GO" id="GO:0005634">
    <property type="term" value="C:nucleus"/>
    <property type="evidence" value="ECO:0007669"/>
    <property type="project" value="UniProtKB-SubCell"/>
</dbReference>
<comment type="caution">
    <text evidence="7">The sequence shown here is derived from an EMBL/GenBank/DDBJ whole genome shotgun (WGS) entry which is preliminary data.</text>
</comment>
<dbReference type="SMART" id="SM01114">
    <property type="entry name" value="CXC"/>
    <property type="match status" value="1"/>
</dbReference>
<dbReference type="InterPro" id="IPR005172">
    <property type="entry name" value="CRC"/>
</dbReference>
<feature type="coiled-coil region" evidence="4">
    <location>
        <begin position="306"/>
        <end position="426"/>
    </location>
</feature>
<dbReference type="PROSITE" id="PS51634">
    <property type="entry name" value="CRC"/>
    <property type="match status" value="1"/>
</dbReference>
<proteinExistence type="inferred from homology"/>
<gene>
    <name evidence="7" type="ORF">ACHAWO_010152</name>
</gene>
<evidence type="ECO:0000256" key="3">
    <source>
        <dbReference type="ARBA" id="ARBA00023242"/>
    </source>
</evidence>
<evidence type="ECO:0000256" key="2">
    <source>
        <dbReference type="ARBA" id="ARBA00007267"/>
    </source>
</evidence>
<dbReference type="EMBL" id="JALLPJ020000309">
    <property type="protein sequence ID" value="KAL3795860.1"/>
    <property type="molecule type" value="Genomic_DNA"/>
</dbReference>
<evidence type="ECO:0000256" key="4">
    <source>
        <dbReference type="SAM" id="Coils"/>
    </source>
</evidence>
<feature type="domain" description="CRC" evidence="6">
    <location>
        <begin position="1"/>
        <end position="66"/>
    </location>
</feature>
<protein>
    <recommendedName>
        <fullName evidence="6">CRC domain-containing protein</fullName>
    </recommendedName>
</protein>
<evidence type="ECO:0000256" key="1">
    <source>
        <dbReference type="ARBA" id="ARBA00004123"/>
    </source>
</evidence>
<dbReference type="AlphaFoldDB" id="A0ABD3Q687"/>
<evidence type="ECO:0000256" key="5">
    <source>
        <dbReference type="SAM" id="MobiDB-lite"/>
    </source>
</evidence>
<organism evidence="7 8">
    <name type="scientific">Cyclotella atomus</name>
    <dbReference type="NCBI Taxonomy" id="382360"/>
    <lineage>
        <taxon>Eukaryota</taxon>
        <taxon>Sar</taxon>
        <taxon>Stramenopiles</taxon>
        <taxon>Ochrophyta</taxon>
        <taxon>Bacillariophyta</taxon>
        <taxon>Coscinodiscophyceae</taxon>
        <taxon>Thalassiosirophycidae</taxon>
        <taxon>Stephanodiscales</taxon>
        <taxon>Stephanodiscaceae</taxon>
        <taxon>Cyclotella</taxon>
    </lineage>
</organism>
<evidence type="ECO:0000313" key="8">
    <source>
        <dbReference type="Proteomes" id="UP001530400"/>
    </source>
</evidence>
<dbReference type="Pfam" id="PF03638">
    <property type="entry name" value="TCR"/>
    <property type="match status" value="1"/>
</dbReference>
<name>A0ABD3Q687_9STRA</name>
<reference evidence="7 8" key="1">
    <citation type="submission" date="2024-10" db="EMBL/GenBank/DDBJ databases">
        <title>Updated reference genomes for cyclostephanoid diatoms.</title>
        <authorList>
            <person name="Roberts W.R."/>
            <person name="Alverson A.J."/>
        </authorList>
    </citation>
    <scope>NUCLEOTIDE SEQUENCE [LARGE SCALE GENOMIC DNA]</scope>
    <source>
        <strain evidence="7 8">AJA010-31</strain>
    </source>
</reference>
<sequence>MRESTNQSVVQSTTEVVQSKQIATQQQGTGCKCKKATCLVKFCECVQARTDCGASCKCFNCGHRPSVAMAPKAAPTINHSSKVLENGGTFDGDVVRNPSMSLMKKGTSDIDGSRRTSFAMRRLTKSFSKRSFTDPSKSKHNLNTVGDTSIAEPDQTAAAASILSIQTNGETNLNSGVIKMSVEDEDKQVAVNQTHLCLEQQRAKHQMQLEQEKEDAISKMNKLEADMDNTILDYETKILDLALTHSIEMEKIKNEKDQIEDKLAALQDEHVWTSAQLALMENELLSSNDAYESQMKLEKQKSMYKLEQVEEDKNDLMARASKLEEDIDTTIQEYESRIGSLTMLYSDEINNLNGEKESLVIKLTTLQDEYTRTNQQLQSSQNELIVKTSTYETHIKMLESQLTRSEERMQQKIKALEKELESMRAYQSYSNPMISRALPESITSSQTKQGTSDEASLDSEVVVTGFGVDSGDVVENRGVKTHHIEPGEDFVDMNTFDDYSLSSACSSTSYDA</sequence>
<evidence type="ECO:0000259" key="6">
    <source>
        <dbReference type="PROSITE" id="PS51634"/>
    </source>
</evidence>
<feature type="coiled-coil region" evidence="4">
    <location>
        <begin position="195"/>
        <end position="269"/>
    </location>
</feature>
<keyword evidence="3" id="KW-0539">Nucleus</keyword>
<comment type="similarity">
    <text evidence="2">Belongs to the lin-54 family.</text>
</comment>
<keyword evidence="8" id="KW-1185">Reference proteome</keyword>
<evidence type="ECO:0000313" key="7">
    <source>
        <dbReference type="EMBL" id="KAL3795860.1"/>
    </source>
</evidence>
<comment type="subcellular location">
    <subcellularLocation>
        <location evidence="1">Nucleus</location>
    </subcellularLocation>
</comment>
<feature type="region of interest" description="Disordered" evidence="5">
    <location>
        <begin position="129"/>
        <end position="148"/>
    </location>
</feature>
<feature type="compositionally biased region" description="Polar residues" evidence="5">
    <location>
        <begin position="129"/>
        <end position="147"/>
    </location>
</feature>
<accession>A0ABD3Q687</accession>
<keyword evidence="4" id="KW-0175">Coiled coil</keyword>
<dbReference type="Proteomes" id="UP001530400">
    <property type="component" value="Unassembled WGS sequence"/>
</dbReference>